<dbReference type="AlphaFoldDB" id="A0A5B9R1X3"/>
<reference evidence="2 3" key="1">
    <citation type="submission" date="2019-08" db="EMBL/GenBank/DDBJ databases">
        <title>Deep-cultivation of Planctomycetes and their phenomic and genomic characterization uncovers novel biology.</title>
        <authorList>
            <person name="Wiegand S."/>
            <person name="Jogler M."/>
            <person name="Boedeker C."/>
            <person name="Pinto D."/>
            <person name="Vollmers J."/>
            <person name="Rivas-Marin E."/>
            <person name="Kohn T."/>
            <person name="Peeters S.H."/>
            <person name="Heuer A."/>
            <person name="Rast P."/>
            <person name="Oberbeckmann S."/>
            <person name="Bunk B."/>
            <person name="Jeske O."/>
            <person name="Meyerdierks A."/>
            <person name="Storesund J.E."/>
            <person name="Kallscheuer N."/>
            <person name="Luecker S."/>
            <person name="Lage O.M."/>
            <person name="Pohl T."/>
            <person name="Merkel B.J."/>
            <person name="Hornburger P."/>
            <person name="Mueller R.-W."/>
            <person name="Bruemmer F."/>
            <person name="Labrenz M."/>
            <person name="Spormann A.M."/>
            <person name="Op den Camp H."/>
            <person name="Overmann J."/>
            <person name="Amann R."/>
            <person name="Jetten M.S.M."/>
            <person name="Mascher T."/>
            <person name="Medema M.H."/>
            <person name="Devos D.P."/>
            <person name="Kaster A.-K."/>
            <person name="Ovreas L."/>
            <person name="Rohde M."/>
            <person name="Galperin M.Y."/>
            <person name="Jogler C."/>
        </authorList>
    </citation>
    <scope>NUCLEOTIDE SEQUENCE [LARGE SCALE GENOMIC DNA]</scope>
    <source>
        <strain evidence="2 3">UC8</strain>
    </source>
</reference>
<keyword evidence="1" id="KW-0472">Membrane</keyword>
<evidence type="ECO:0000313" key="3">
    <source>
        <dbReference type="Proteomes" id="UP000325286"/>
    </source>
</evidence>
<dbReference type="Proteomes" id="UP000325286">
    <property type="component" value="Chromosome"/>
</dbReference>
<evidence type="ECO:0000256" key="1">
    <source>
        <dbReference type="SAM" id="Phobius"/>
    </source>
</evidence>
<evidence type="ECO:0000313" key="2">
    <source>
        <dbReference type="EMBL" id="QEG43815.1"/>
    </source>
</evidence>
<keyword evidence="1" id="KW-1133">Transmembrane helix</keyword>
<dbReference type="EMBL" id="CP042914">
    <property type="protein sequence ID" value="QEG43815.1"/>
    <property type="molecule type" value="Genomic_DNA"/>
</dbReference>
<keyword evidence="1" id="KW-0812">Transmembrane</keyword>
<sequence length="294" mass="32925">MKHSSDEFLNDERIAAAFDVDAVEPSPQHVEQLRRRLAGQINADSRPQHLDTPSGRRRLRFRLPLSLASIAAAALLVGLLLRPFSGAAEAGLQRSLMVTREAGWIHGLTTIEHQQQTTVAESWCSPAERIVAFRSPQMMHFVDYQQGQQFSYAAGPNKIFQWEADAGREGWGRQFVYALLHDQDQNQSLQSLFPGHDVSDVQTSRLDGERGGITQYSYRVRSRRTPDVGWTTTIQTADASGRILRWQDQHTSGMHVSVVFDYPDQGPGDIYQLGADRDAEIVRIATPANKLFGN</sequence>
<name>A0A5B9R1X3_9BACT</name>
<protein>
    <submittedName>
        <fullName evidence="2">Uncharacterized protein</fullName>
    </submittedName>
</protein>
<gene>
    <name evidence="2" type="ORF">UC8_58720</name>
</gene>
<dbReference type="RefSeq" id="WP_068135825.1">
    <property type="nucleotide sequence ID" value="NZ_CP042914.1"/>
</dbReference>
<dbReference type="OrthoDB" id="227605at2"/>
<keyword evidence="3" id="KW-1185">Reference proteome</keyword>
<organism evidence="2 3">
    <name type="scientific">Roseimaritima ulvae</name>
    <dbReference type="NCBI Taxonomy" id="980254"/>
    <lineage>
        <taxon>Bacteria</taxon>
        <taxon>Pseudomonadati</taxon>
        <taxon>Planctomycetota</taxon>
        <taxon>Planctomycetia</taxon>
        <taxon>Pirellulales</taxon>
        <taxon>Pirellulaceae</taxon>
        <taxon>Roseimaritima</taxon>
    </lineage>
</organism>
<accession>A0A5B9R1X3</accession>
<dbReference type="KEGG" id="rul:UC8_58720"/>
<feature type="transmembrane region" description="Helical" evidence="1">
    <location>
        <begin position="63"/>
        <end position="81"/>
    </location>
</feature>
<proteinExistence type="predicted"/>